<accession>A0A498MG36</accession>
<dbReference type="FunFam" id="3.30.43.10:FF:000001">
    <property type="entry name" value="Xanthine dehydrogenase/oxidase"/>
    <property type="match status" value="1"/>
</dbReference>
<dbReference type="PANTHER" id="PTHR45444:SF3">
    <property type="entry name" value="XANTHINE DEHYDROGENASE"/>
    <property type="match status" value="1"/>
</dbReference>
<dbReference type="AlphaFoldDB" id="A0A498MG36"/>
<dbReference type="Gene3D" id="1.10.150.120">
    <property type="entry name" value="[2Fe-2S]-binding domain"/>
    <property type="match status" value="2"/>
</dbReference>
<evidence type="ECO:0000313" key="6">
    <source>
        <dbReference type="Proteomes" id="UP000290572"/>
    </source>
</evidence>
<dbReference type="EMBL" id="QBIY01012721">
    <property type="protein sequence ID" value="RXN18332.1"/>
    <property type="molecule type" value="Genomic_DNA"/>
</dbReference>
<dbReference type="GO" id="GO:0071949">
    <property type="term" value="F:FAD binding"/>
    <property type="evidence" value="ECO:0007669"/>
    <property type="project" value="InterPro"/>
</dbReference>
<proteinExistence type="predicted"/>
<dbReference type="InterPro" id="IPR002888">
    <property type="entry name" value="2Fe-2S-bd"/>
</dbReference>
<dbReference type="InterPro" id="IPR016166">
    <property type="entry name" value="FAD-bd_PCMH"/>
</dbReference>
<dbReference type="SUPFAM" id="SSF56176">
    <property type="entry name" value="FAD-binding/transporter-associated domain-like"/>
    <property type="match status" value="1"/>
</dbReference>
<dbReference type="Gene3D" id="3.30.43.10">
    <property type="entry name" value="Uridine Diphospho-n-acetylenolpyruvylglucosamine Reductase, domain 2"/>
    <property type="match status" value="1"/>
</dbReference>
<evidence type="ECO:0000256" key="2">
    <source>
        <dbReference type="ARBA" id="ARBA00022630"/>
    </source>
</evidence>
<reference evidence="5 6" key="1">
    <citation type="submission" date="2018-03" db="EMBL/GenBank/DDBJ databases">
        <title>Draft genome sequence of Rohu Carp (Labeo rohita).</title>
        <authorList>
            <person name="Das P."/>
            <person name="Kushwaha B."/>
            <person name="Joshi C.G."/>
            <person name="Kumar D."/>
            <person name="Nagpure N.S."/>
            <person name="Sahoo L."/>
            <person name="Das S.P."/>
            <person name="Bit A."/>
            <person name="Patnaik S."/>
            <person name="Meher P.K."/>
            <person name="Jayasankar P."/>
            <person name="Koringa P.G."/>
            <person name="Patel N.V."/>
            <person name="Hinsu A.T."/>
            <person name="Kumar R."/>
            <person name="Pandey M."/>
            <person name="Agarwal S."/>
            <person name="Srivastava S."/>
            <person name="Singh M."/>
            <person name="Iquebal M.A."/>
            <person name="Jaiswal S."/>
            <person name="Angadi U.B."/>
            <person name="Kumar N."/>
            <person name="Raza M."/>
            <person name="Shah T.M."/>
            <person name="Rai A."/>
            <person name="Jena J.K."/>
        </authorList>
    </citation>
    <scope>NUCLEOTIDE SEQUENCE [LARGE SCALE GENOMIC DNA]</scope>
    <source>
        <strain evidence="5">DASCIFA01</strain>
        <tissue evidence="5">Testis</tissue>
    </source>
</reference>
<organism evidence="5 6">
    <name type="scientific">Labeo rohita</name>
    <name type="common">Indian major carp</name>
    <name type="synonym">Cyprinus rohita</name>
    <dbReference type="NCBI Taxonomy" id="84645"/>
    <lineage>
        <taxon>Eukaryota</taxon>
        <taxon>Metazoa</taxon>
        <taxon>Chordata</taxon>
        <taxon>Craniata</taxon>
        <taxon>Vertebrata</taxon>
        <taxon>Euteleostomi</taxon>
        <taxon>Actinopterygii</taxon>
        <taxon>Neopterygii</taxon>
        <taxon>Teleostei</taxon>
        <taxon>Ostariophysi</taxon>
        <taxon>Cypriniformes</taxon>
        <taxon>Cyprinidae</taxon>
        <taxon>Labeoninae</taxon>
        <taxon>Labeonini</taxon>
        <taxon>Labeo</taxon>
    </lineage>
</organism>
<evidence type="ECO:0000256" key="3">
    <source>
        <dbReference type="ARBA" id="ARBA00022827"/>
    </source>
</evidence>
<dbReference type="InterPro" id="IPR016208">
    <property type="entry name" value="Ald_Oxase/xanthine_DH-like"/>
</dbReference>
<evidence type="ECO:0000256" key="1">
    <source>
        <dbReference type="ARBA" id="ARBA00001974"/>
    </source>
</evidence>
<dbReference type="SUPFAM" id="SSF47741">
    <property type="entry name" value="CO dehydrogenase ISP C-domain like"/>
    <property type="match status" value="1"/>
</dbReference>
<evidence type="ECO:0000313" key="5">
    <source>
        <dbReference type="EMBL" id="RXN18332.1"/>
    </source>
</evidence>
<dbReference type="STRING" id="84645.A0A498MG36"/>
<name>A0A498MG36_LABRO</name>
<dbReference type="GO" id="GO:0005506">
    <property type="term" value="F:iron ion binding"/>
    <property type="evidence" value="ECO:0007669"/>
    <property type="project" value="InterPro"/>
</dbReference>
<dbReference type="InterPro" id="IPR036318">
    <property type="entry name" value="FAD-bd_PCMH-like_sf"/>
</dbReference>
<dbReference type="PANTHER" id="PTHR45444">
    <property type="entry name" value="XANTHINE DEHYDROGENASE"/>
    <property type="match status" value="1"/>
</dbReference>
<gene>
    <name evidence="5" type="ORF">ROHU_007759</name>
</gene>
<dbReference type="Proteomes" id="UP000290572">
    <property type="component" value="Unassembled WGS sequence"/>
</dbReference>
<dbReference type="Pfam" id="PF00941">
    <property type="entry name" value="FAD_binding_5"/>
    <property type="match status" value="1"/>
</dbReference>
<keyword evidence="6" id="KW-1185">Reference proteome</keyword>
<evidence type="ECO:0000259" key="4">
    <source>
        <dbReference type="PROSITE" id="PS51387"/>
    </source>
</evidence>
<comment type="cofactor">
    <cofactor evidence="1">
        <name>FAD</name>
        <dbReference type="ChEBI" id="CHEBI:57692"/>
    </cofactor>
</comment>
<dbReference type="Pfam" id="PF01799">
    <property type="entry name" value="Fer2_2"/>
    <property type="match status" value="1"/>
</dbReference>
<keyword evidence="3" id="KW-0274">FAD</keyword>
<dbReference type="InterPro" id="IPR036884">
    <property type="entry name" value="2Fe-2S-bd_dom_sf"/>
</dbReference>
<protein>
    <submittedName>
        <fullName evidence="5">Xanthine dehydrogenase oxidase</fullName>
    </submittedName>
</protein>
<comment type="caution">
    <text evidence="5">The sequence shown here is derived from an EMBL/GenBank/DDBJ whole genome shotgun (WGS) entry which is preliminary data.</text>
</comment>
<dbReference type="GO" id="GO:0016491">
    <property type="term" value="F:oxidoreductase activity"/>
    <property type="evidence" value="ECO:0007669"/>
    <property type="project" value="InterPro"/>
</dbReference>
<feature type="domain" description="FAD-binding PCMH-type" evidence="4">
    <location>
        <begin position="141"/>
        <end position="223"/>
    </location>
</feature>
<keyword evidence="2" id="KW-0285">Flavoprotein</keyword>
<dbReference type="InterPro" id="IPR016167">
    <property type="entry name" value="FAD-bd_PCMH_sub1"/>
</dbReference>
<dbReference type="PROSITE" id="PS51387">
    <property type="entry name" value="FAD_PCMH"/>
    <property type="match status" value="1"/>
</dbReference>
<dbReference type="InterPro" id="IPR002346">
    <property type="entry name" value="Mopterin_DH_FAD-bd"/>
</dbReference>
<sequence>MSLTVEEIKNKLQSPGDDLVFFVNGKKERIAKAHGSQCGFCTPGIVMSMYALLRNNPQPNMHDIQEAFQGIDGGCCGGNGQTNSCCMTNGNAQEHDSDNSTLPVQKLYDQSEFMPLDPTQEIIFPPELMTLSKQPQRELRFVGERVVWIQPCSLKELLELKATYPNAKLVVGNTEVGIEMKFKNLLYPVILAPAYIPELNIIQHTQDGKKVINLNGMLLVYVV</sequence>